<evidence type="ECO:0000256" key="1">
    <source>
        <dbReference type="SAM" id="MobiDB-lite"/>
    </source>
</evidence>
<feature type="region of interest" description="Disordered" evidence="1">
    <location>
        <begin position="987"/>
        <end position="1049"/>
    </location>
</feature>
<accession>A0AA36J737</accession>
<dbReference type="Proteomes" id="UP001178507">
    <property type="component" value="Unassembled WGS sequence"/>
</dbReference>
<protein>
    <submittedName>
        <fullName evidence="2">Uncharacterized protein</fullName>
    </submittedName>
</protein>
<dbReference type="EMBL" id="CAUJNA010003344">
    <property type="protein sequence ID" value="CAJ1399691.1"/>
    <property type="molecule type" value="Genomic_DNA"/>
</dbReference>
<feature type="compositionally biased region" description="Basic residues" evidence="1">
    <location>
        <begin position="1031"/>
        <end position="1043"/>
    </location>
</feature>
<evidence type="ECO:0000313" key="3">
    <source>
        <dbReference type="Proteomes" id="UP001178507"/>
    </source>
</evidence>
<gene>
    <name evidence="2" type="ORF">EVOR1521_LOCUS23183</name>
</gene>
<keyword evidence="3" id="KW-1185">Reference proteome</keyword>
<feature type="region of interest" description="Disordered" evidence="1">
    <location>
        <begin position="675"/>
        <end position="702"/>
    </location>
</feature>
<dbReference type="AlphaFoldDB" id="A0AA36J737"/>
<feature type="compositionally biased region" description="Polar residues" evidence="1">
    <location>
        <begin position="988"/>
        <end position="1000"/>
    </location>
</feature>
<evidence type="ECO:0000313" key="2">
    <source>
        <dbReference type="EMBL" id="CAJ1399691.1"/>
    </source>
</evidence>
<feature type="compositionally biased region" description="Low complexity" evidence="1">
    <location>
        <begin position="1006"/>
        <end position="1018"/>
    </location>
</feature>
<sequence>MAAIFPEPPSLWRPPGAALGTPALDFVRVDFGVKEELRKKAEEVSKLQHSTFPRQAWAWCEDEALGVLPGSEVLHTYSFQLYEDFSERLTDQVNPDALCISTTPTTIRFKSDRVREVRGHENRALVRDLSRCWRLQKTAKEGWAEQSCYNIGYAHQVCPSEAWDDLLVVRSQDVQLWDLEQNEVVSTWDERVYAGCLLGADMMMLGGGGELLWLDMRTRQKTTAWGGPKLPDLCHEGLKLRELSLCPWQPCHLVATSVGSAHLLLFFDVRQMSRPLWQQRLPDRPNANIRHVDQGHPERRWAVTWALGESNGAEARWLTAACLGSRDMVATSWVGPNLGACEHSLHRSFLKDRCAGLLVPHVAGGRQALPVVALMEKSGPMGFWLEPPREGGSRPLPFPDDLKKRGAAEFSLLDSILESLQYLKACKVNDNLRKLIFKQMPEEFTPQIINSPEGINKFQKICDHLRIYRIWRPGLDPRIVKFHALLFLQDQVLFIDANNQVTAVPVGARRRPELLPVEPEDLVVCLYRNDTPVCHFESIHAPHEALLKAMEESPEPAEPVSPTAQPAFLKPVKPETDEAIPEALYWLHSEADSVSALLGALGLAEEKLHEESEEERKNAAWDWDSEAGLLAQRQAELLAQPPPGKPPWRKFKFSPWAENGWGKFCAARKAAEAAAGADPEVERQEEEGAGLEAVSAPKSPAAGIEADEEQCLAVLQALKFGEPAAALSVPFAQRTAAVLQHLGARLSADWRLAEGPRSSEVLHLTELVMLAHQHGRLSCDVPSPGAQAAVRVLLRALVRANLVRCCTQMFEEGAAEMYCGLPEESEDDPVKLHREDVPTDFFDPQDPFLSWQEPGQASSPVLPLVEVDTKDNPAAPAPRHQNTEEAVEKAWGKIVSRLPSKDLEVLSAWMREKGSLDFTNEAEHAMIWAKPTAALRTQLVVLALQLLEQTSEEIPMPSAPPPMRGDWPEADGPEMLMRTCGTAWWRTWATSSPRRPTATSGPRPPARSTAAASGTGAPPCGGRGAPGCARARTRSRRRSRRRRDATAPG</sequence>
<name>A0AA36J737_9DINO</name>
<organism evidence="2 3">
    <name type="scientific">Effrenium voratum</name>
    <dbReference type="NCBI Taxonomy" id="2562239"/>
    <lineage>
        <taxon>Eukaryota</taxon>
        <taxon>Sar</taxon>
        <taxon>Alveolata</taxon>
        <taxon>Dinophyceae</taxon>
        <taxon>Suessiales</taxon>
        <taxon>Symbiodiniaceae</taxon>
        <taxon>Effrenium</taxon>
    </lineage>
</organism>
<reference evidence="2" key="1">
    <citation type="submission" date="2023-08" db="EMBL/GenBank/DDBJ databases">
        <authorList>
            <person name="Chen Y."/>
            <person name="Shah S."/>
            <person name="Dougan E. K."/>
            <person name="Thang M."/>
            <person name="Chan C."/>
        </authorList>
    </citation>
    <scope>NUCLEOTIDE SEQUENCE</scope>
</reference>
<proteinExistence type="predicted"/>
<comment type="caution">
    <text evidence="2">The sequence shown here is derived from an EMBL/GenBank/DDBJ whole genome shotgun (WGS) entry which is preliminary data.</text>
</comment>